<dbReference type="Proteomes" id="UP000181909">
    <property type="component" value="Unassembled WGS sequence"/>
</dbReference>
<evidence type="ECO:0000256" key="3">
    <source>
        <dbReference type="ARBA" id="ARBA00022618"/>
    </source>
</evidence>
<evidence type="ECO:0000256" key="2">
    <source>
        <dbReference type="ARBA" id="ARBA00009323"/>
    </source>
</evidence>
<comment type="subcellular location">
    <subcellularLocation>
        <location evidence="1">Cell septum</location>
    </subcellularLocation>
</comment>
<dbReference type="Gene3D" id="2.30.31.20">
    <property type="entry name" value="Sporulation-specific cell division protein SsgB"/>
    <property type="match status" value="1"/>
</dbReference>
<keyword evidence="4" id="KW-0749">Sporulation</keyword>
<sequence>MPPVIHEQADAWLVNDTPDLPAVPVDLLYDADEDPRAVHVAFPGGDEWTFGRDLLEGGLHAPTERGGVRVWPCGRTQLVVEVHSKEGVEVVQFDSAPLIRFLHRTHTDEGAGPAPDVTPA</sequence>
<evidence type="ECO:0000256" key="4">
    <source>
        <dbReference type="ARBA" id="ARBA00022969"/>
    </source>
</evidence>
<dbReference type="RefSeq" id="WP_072487410.1">
    <property type="nucleotide sequence ID" value="NZ_CP108276.1"/>
</dbReference>
<keyword evidence="3 7" id="KW-0132">Cell division</keyword>
<proteinExistence type="inferred from homology"/>
<dbReference type="STRING" id="1893.SAMN02787144_101688"/>
<evidence type="ECO:0000313" key="8">
    <source>
        <dbReference type="Proteomes" id="UP000181909"/>
    </source>
</evidence>
<name>A0A1K2DZ10_STRAR</name>
<reference evidence="7 8" key="1">
    <citation type="submission" date="2016-11" db="EMBL/GenBank/DDBJ databases">
        <authorList>
            <person name="Jaros S."/>
            <person name="Januszkiewicz K."/>
            <person name="Wedrychowicz H."/>
        </authorList>
    </citation>
    <scope>NUCLEOTIDE SEQUENCE [LARGE SCALE GENOMIC DNA]</scope>
    <source>
        <strain evidence="7 8">OK807</strain>
    </source>
</reference>
<dbReference type="EMBL" id="FPJO01000016">
    <property type="protein sequence ID" value="SFY28671.1"/>
    <property type="molecule type" value="Genomic_DNA"/>
</dbReference>
<gene>
    <name evidence="7" type="ORF">SAMN02787144_101688</name>
</gene>
<dbReference type="GO" id="GO:0030435">
    <property type="term" value="P:sporulation resulting in formation of a cellular spore"/>
    <property type="evidence" value="ECO:0007669"/>
    <property type="project" value="UniProtKB-KW"/>
</dbReference>
<evidence type="ECO:0000256" key="6">
    <source>
        <dbReference type="ARBA" id="ARBA00023306"/>
    </source>
</evidence>
<evidence type="ECO:0000313" key="7">
    <source>
        <dbReference type="EMBL" id="SFY28671.1"/>
    </source>
</evidence>
<comment type="similarity">
    <text evidence="2">Belongs to the SsgA family.</text>
</comment>
<organism evidence="7 8">
    <name type="scientific">Streptomyces atratus</name>
    <dbReference type="NCBI Taxonomy" id="1893"/>
    <lineage>
        <taxon>Bacteria</taxon>
        <taxon>Bacillati</taxon>
        <taxon>Actinomycetota</taxon>
        <taxon>Actinomycetes</taxon>
        <taxon>Kitasatosporales</taxon>
        <taxon>Streptomycetaceae</taxon>
        <taxon>Streptomyces</taxon>
    </lineage>
</organism>
<dbReference type="OrthoDB" id="3853096at2"/>
<dbReference type="InterPro" id="IPR038658">
    <property type="entry name" value="SsgB_sf"/>
</dbReference>
<keyword evidence="5" id="KW-0717">Septation</keyword>
<dbReference type="AlphaFoldDB" id="A0A1K2DZ10"/>
<keyword evidence="6" id="KW-0131">Cell cycle</keyword>
<protein>
    <submittedName>
        <fullName evidence="7">Streptomyces sporulation and cell division protein, SsgA</fullName>
    </submittedName>
</protein>
<dbReference type="InterPro" id="IPR006776">
    <property type="entry name" value="SsgB"/>
</dbReference>
<dbReference type="Pfam" id="PF04686">
    <property type="entry name" value="SsgA"/>
    <property type="match status" value="1"/>
</dbReference>
<evidence type="ECO:0000256" key="5">
    <source>
        <dbReference type="ARBA" id="ARBA00023210"/>
    </source>
</evidence>
<evidence type="ECO:0000256" key="1">
    <source>
        <dbReference type="ARBA" id="ARBA00004431"/>
    </source>
</evidence>
<dbReference type="GO" id="GO:0000917">
    <property type="term" value="P:division septum assembly"/>
    <property type="evidence" value="ECO:0007669"/>
    <property type="project" value="UniProtKB-KW"/>
</dbReference>
<dbReference type="GO" id="GO:0030428">
    <property type="term" value="C:cell septum"/>
    <property type="evidence" value="ECO:0007669"/>
    <property type="project" value="UniProtKB-SubCell"/>
</dbReference>
<accession>A0A1K2DZ10</accession>